<dbReference type="Proteomes" id="UP000643525">
    <property type="component" value="Unassembled WGS sequence"/>
</dbReference>
<dbReference type="RefSeq" id="WP_192596653.1">
    <property type="nucleotide sequence ID" value="NZ_BAAALJ010000025.1"/>
</dbReference>
<dbReference type="InterPro" id="IPR046275">
    <property type="entry name" value="DUF6308"/>
</dbReference>
<proteinExistence type="predicted"/>
<accession>A0ABR9JI60</accession>
<dbReference type="Pfam" id="PF19827">
    <property type="entry name" value="DUF6308"/>
    <property type="match status" value="1"/>
</dbReference>
<reference evidence="1 2" key="1">
    <citation type="submission" date="2020-10" db="EMBL/GenBank/DDBJ databases">
        <title>Sequencing the genomes of 1000 actinobacteria strains.</title>
        <authorList>
            <person name="Klenk H.-P."/>
        </authorList>
    </citation>
    <scope>NUCLEOTIDE SEQUENCE [LARGE SCALE GENOMIC DNA]</scope>
    <source>
        <strain evidence="1 2">DSM 15666</strain>
    </source>
</reference>
<dbReference type="EMBL" id="JADBED010000002">
    <property type="protein sequence ID" value="MBE1525506.1"/>
    <property type="molecule type" value="Genomic_DNA"/>
</dbReference>
<sequence length="217" mass="24551">MASTVTLTVAGSDYVLDQALDRFVGYPRKTPARFDYPPPGGHGRITPEEIRRTRYVSSRISHAEGDYFIARAANAPWIATGADLADAHPEVRGGLFDDMSDLYWHFAGTAPRGISFAKVSKVLHVKYPALFPLLDSRLWKAYRAAARAHAAQYPELRRNQLRWIAVREDLLAARSSGAIEELREALARYEHHEPAVQQRVRDMTQLTDLRLLDILVW</sequence>
<name>A0ABR9JI60_9MICC</name>
<evidence type="ECO:0000313" key="1">
    <source>
        <dbReference type="EMBL" id="MBE1525506.1"/>
    </source>
</evidence>
<comment type="caution">
    <text evidence="1">The sequence shown here is derived from an EMBL/GenBank/DDBJ whole genome shotgun (WGS) entry which is preliminary data.</text>
</comment>
<protein>
    <submittedName>
        <fullName evidence="1">Uncharacterized protein</fullName>
    </submittedName>
</protein>
<evidence type="ECO:0000313" key="2">
    <source>
        <dbReference type="Proteomes" id="UP000643525"/>
    </source>
</evidence>
<organism evidence="1 2">
    <name type="scientific">Nesterenkonia lutea</name>
    <dbReference type="NCBI Taxonomy" id="272919"/>
    <lineage>
        <taxon>Bacteria</taxon>
        <taxon>Bacillati</taxon>
        <taxon>Actinomycetota</taxon>
        <taxon>Actinomycetes</taxon>
        <taxon>Micrococcales</taxon>
        <taxon>Micrococcaceae</taxon>
        <taxon>Nesterenkonia</taxon>
    </lineage>
</organism>
<gene>
    <name evidence="1" type="ORF">H4W27_002680</name>
</gene>
<keyword evidence="2" id="KW-1185">Reference proteome</keyword>